<dbReference type="HAMAP" id="MF_00505">
    <property type="entry name" value="HSP90"/>
    <property type="match status" value="1"/>
</dbReference>
<evidence type="ECO:0000313" key="7">
    <source>
        <dbReference type="Proteomes" id="UP000618579"/>
    </source>
</evidence>
<comment type="caution">
    <text evidence="6">The sequence shown here is derived from an EMBL/GenBank/DDBJ whole genome shotgun (WGS) entry which is preliminary data.</text>
</comment>
<dbReference type="RefSeq" id="WP_171683719.1">
    <property type="nucleotide sequence ID" value="NZ_WHNZ01000022.1"/>
</dbReference>
<dbReference type="InterPro" id="IPR019805">
    <property type="entry name" value="Heat_shock_protein_90_CS"/>
</dbReference>
<evidence type="ECO:0000256" key="2">
    <source>
        <dbReference type="ARBA" id="ARBA00022741"/>
    </source>
</evidence>
<dbReference type="Pfam" id="PF00183">
    <property type="entry name" value="HSP90"/>
    <property type="match status" value="1"/>
</dbReference>
<dbReference type="Gene3D" id="3.40.50.11260">
    <property type="match status" value="1"/>
</dbReference>
<comment type="subunit">
    <text evidence="5">Homodimer.</text>
</comment>
<dbReference type="NCBIfam" id="NF003555">
    <property type="entry name" value="PRK05218.1"/>
    <property type="match status" value="1"/>
</dbReference>
<dbReference type="InterPro" id="IPR037196">
    <property type="entry name" value="HSP90_C"/>
</dbReference>
<gene>
    <name evidence="5 6" type="primary">htpG</name>
    <name evidence="6" type="ORF">GC097_12875</name>
</gene>
<evidence type="ECO:0000313" key="6">
    <source>
        <dbReference type="EMBL" id="NOV00909.1"/>
    </source>
</evidence>
<keyword evidence="5" id="KW-0346">Stress response</keyword>
<comment type="similarity">
    <text evidence="1 5">Belongs to the heat shock protein 90 family.</text>
</comment>
<sequence length="625" mass="72049">MEKKQFQAESKRLLEMMINSIYTQREIFLRELISNSSDAIDKIYYKALTDDSLVFDKDSYFIKVIADKANRKLTIRDTGIGMTKEDLENNLGIIAKSGSLAFKKENEAKDGHNIIGQFGVGFYSAFMVADVVTVTSKALGSDTAYKWESTGADGYTIEKAEKDSVGTEIVLQIKANTEDDNYDEFLDEYRLKAIIKKYSDFIRYPIKMDIAGKRLKEGTENEFEDYEEEQQLNSMVPIWRKNKSELTPEDYEKFYHEKHYGFDKPLKHIHVSADGAVVYQAILFIPENMPFDYYSKEYEKGLELYANGVLIMNKCADLLPDYFSFVKGMVDSESLSLNISREMLQHDRQLKLIAKNIQSKIKGQLQSMLKDERDKYELFYKSFGRQLKFGVYSDYGTHKEVLQDLLMFHSSKEKKLVTLEEYIARMPEDQKYIYYASGESMERIDKLPQTELVTDKGYEILYFTDDIDEFAIKMIMTYKEKEFKSVSSGDLGIEADDKSESEADKNDNKELFDYMTSLLSGKVTNVKASKRLKKHPVCLSTDGDVTIEMEKILNAMPNNPNVKAEKVLEINVNHEVFGSLKDAFEKDKEKLNLYTALLYNQALLIEGLPLQDPVEFTNDICKIMV</sequence>
<organism evidence="6 7">
    <name type="scientific">Paenibacillus planticolens</name>
    <dbReference type="NCBI Taxonomy" id="2654976"/>
    <lineage>
        <taxon>Bacteria</taxon>
        <taxon>Bacillati</taxon>
        <taxon>Bacillota</taxon>
        <taxon>Bacilli</taxon>
        <taxon>Bacillales</taxon>
        <taxon>Paenibacillaceae</taxon>
        <taxon>Paenibacillus</taxon>
    </lineage>
</organism>
<keyword evidence="7" id="KW-1185">Reference proteome</keyword>
<evidence type="ECO:0000256" key="3">
    <source>
        <dbReference type="ARBA" id="ARBA00022840"/>
    </source>
</evidence>
<comment type="subcellular location">
    <subcellularLocation>
        <location evidence="5">Cytoplasm</location>
    </subcellularLocation>
</comment>
<evidence type="ECO:0000256" key="4">
    <source>
        <dbReference type="ARBA" id="ARBA00023186"/>
    </source>
</evidence>
<dbReference type="PROSITE" id="PS00298">
    <property type="entry name" value="HSP90"/>
    <property type="match status" value="1"/>
</dbReference>
<dbReference type="InterPro" id="IPR020568">
    <property type="entry name" value="Ribosomal_Su5_D2-typ_SF"/>
</dbReference>
<keyword evidence="4 5" id="KW-0143">Chaperone</keyword>
<comment type="caution">
    <text evidence="5">Lacks conserved residue(s) required for the propagation of feature annotation.</text>
</comment>
<dbReference type="EMBL" id="WHNZ01000022">
    <property type="protein sequence ID" value="NOV00909.1"/>
    <property type="molecule type" value="Genomic_DNA"/>
</dbReference>
<reference evidence="6 7" key="1">
    <citation type="submission" date="2019-10" db="EMBL/GenBank/DDBJ databases">
        <title>Description of Paenibacillus pedi sp. nov.</title>
        <authorList>
            <person name="Carlier A."/>
            <person name="Qi S."/>
        </authorList>
    </citation>
    <scope>NUCLEOTIDE SEQUENCE [LARGE SCALE GENOMIC DNA]</scope>
    <source>
        <strain evidence="6 7">LMG 31457</strain>
    </source>
</reference>
<dbReference type="SUPFAM" id="SSF55874">
    <property type="entry name" value="ATPase domain of HSP90 chaperone/DNA topoisomerase II/histidine kinase"/>
    <property type="match status" value="1"/>
</dbReference>
<dbReference type="Gene3D" id="3.30.565.10">
    <property type="entry name" value="Histidine kinase-like ATPase, C-terminal domain"/>
    <property type="match status" value="1"/>
</dbReference>
<evidence type="ECO:0000256" key="5">
    <source>
        <dbReference type="HAMAP-Rule" id="MF_00505"/>
    </source>
</evidence>
<proteinExistence type="inferred from homology"/>
<accession>A0ABX1ZLD4</accession>
<dbReference type="SUPFAM" id="SSF110942">
    <property type="entry name" value="HSP90 C-terminal domain"/>
    <property type="match status" value="1"/>
</dbReference>
<keyword evidence="3 5" id="KW-0067">ATP-binding</keyword>
<feature type="region of interest" description="A; substrate-binding" evidence="5">
    <location>
        <begin position="1"/>
        <end position="341"/>
    </location>
</feature>
<keyword evidence="5" id="KW-0963">Cytoplasm</keyword>
<name>A0ABX1ZLD4_9BACL</name>
<dbReference type="SUPFAM" id="SSF54211">
    <property type="entry name" value="Ribosomal protein S5 domain 2-like"/>
    <property type="match status" value="1"/>
</dbReference>
<keyword evidence="2 5" id="KW-0547">Nucleotide-binding</keyword>
<dbReference type="Gene3D" id="3.30.230.80">
    <property type="match status" value="1"/>
</dbReference>
<dbReference type="PANTHER" id="PTHR11528">
    <property type="entry name" value="HEAT SHOCK PROTEIN 90 FAMILY MEMBER"/>
    <property type="match status" value="1"/>
</dbReference>
<dbReference type="PRINTS" id="PR00775">
    <property type="entry name" value="HEATSHOCK90"/>
</dbReference>
<evidence type="ECO:0000256" key="1">
    <source>
        <dbReference type="ARBA" id="ARBA00008239"/>
    </source>
</evidence>
<dbReference type="Proteomes" id="UP000618579">
    <property type="component" value="Unassembled WGS sequence"/>
</dbReference>
<dbReference type="CDD" id="cd16927">
    <property type="entry name" value="HATPase_Hsp90-like"/>
    <property type="match status" value="1"/>
</dbReference>
<dbReference type="InterPro" id="IPR020575">
    <property type="entry name" value="Hsp90_N"/>
</dbReference>
<dbReference type="InterPro" id="IPR001404">
    <property type="entry name" value="Hsp90_fam"/>
</dbReference>
<comment type="function">
    <text evidence="5">Molecular chaperone. Has ATPase activity.</text>
</comment>
<dbReference type="InterPro" id="IPR036890">
    <property type="entry name" value="HATPase_C_sf"/>
</dbReference>
<dbReference type="PIRSF" id="PIRSF002583">
    <property type="entry name" value="Hsp90"/>
    <property type="match status" value="1"/>
</dbReference>
<protein>
    <recommendedName>
        <fullName evidence="5">Chaperone protein HtpG</fullName>
    </recommendedName>
    <alternativeName>
        <fullName evidence="5">Heat shock protein HtpG</fullName>
    </alternativeName>
    <alternativeName>
        <fullName evidence="5">High temperature protein G</fullName>
    </alternativeName>
</protein>
<feature type="region of interest" description="C" evidence="5">
    <location>
        <begin position="552"/>
        <end position="625"/>
    </location>
</feature>
<dbReference type="Pfam" id="PF13589">
    <property type="entry name" value="HATPase_c_3"/>
    <property type="match status" value="1"/>
</dbReference>
<dbReference type="Gene3D" id="1.20.120.790">
    <property type="entry name" value="Heat shock protein 90, C-terminal domain"/>
    <property type="match status" value="1"/>
</dbReference>